<sequence>MSENDTNTYNYPYRSMTDFSDELYRPVSGRQLDVAPLGLGPTIEVVVAGDHVYALSGTSLNILDAKSFKTIGRLEGLVSARQLAVNGGVAVVTARDCGVYIVDTSRPEAPALVALYDPVEFATGVHLARPDLAILSCRHYGLEFVDLSQPSAPRFLSSILVGEAQSVASVGTIAYAGVWYEKELVLVDFSDPARPTIIGRSALDGFGDGVYVRQDLAYVATGHHSALQRDPRHFEPARHITFDMLKTGYGQGHGIEIHNVADPQNPHCVARIKSPPSFVNSPDTWRVTQHDGLLVHADAENGVFVHDLTDPLRPTPLAFAVLPQHETHRQLATLSMQKDRYPATGMAITGNTLLIASATSDLYRCDLTAARTTNDTPLTSPFPVRYPDPDIPQATSGESLLDTEGQVHWVAGDDEVLFAAAGSGGLYMLDAENGDVVAHHDVDGITQHVFAARGLVYVSQGTGGLSVWQRRGTALEQVGAWRDGAGIRQVMIPEALSLGIAVAGAGLFAILDLADPTAPRRVATHPVGGLVYARLLADGLVDSRYAIGASQGGGINWFDLSDTALAEQRPRSADARLCPITEGITIHNGQALIFQAGGYYLASADHPQTHCGADHIGEPGRFFSGNPQSVGADRIVVTNRATGSARILDMTNANAPRTLAYLHLPGNPDRPIRVGDRLIFPCGRAGLRAVPCP</sequence>
<dbReference type="Proteomes" id="UP000033608">
    <property type="component" value="Unassembled WGS sequence"/>
</dbReference>
<dbReference type="InterPro" id="IPR011047">
    <property type="entry name" value="Quinoprotein_ADH-like_sf"/>
</dbReference>
<keyword evidence="3" id="KW-1185">Reference proteome</keyword>
<reference evidence="2 4" key="2">
    <citation type="submission" date="2016-11" db="EMBL/GenBank/DDBJ databases">
        <authorList>
            <person name="Jaros S."/>
            <person name="Januszkiewicz K."/>
            <person name="Wedrychowicz H."/>
        </authorList>
    </citation>
    <scope>NUCLEOTIDE SEQUENCE [LARGE SCALE GENOMIC DNA]</scope>
    <source>
        <strain evidence="2 4">DSM 17137</strain>
    </source>
</reference>
<proteinExistence type="predicted"/>
<dbReference type="InterPro" id="IPR015943">
    <property type="entry name" value="WD40/YVTN_repeat-like_dom_sf"/>
</dbReference>
<evidence type="ECO:0000313" key="4">
    <source>
        <dbReference type="Proteomes" id="UP000184533"/>
    </source>
</evidence>
<dbReference type="STRING" id="1121477.SAMN02745223_03711"/>
<dbReference type="InterPro" id="IPR013211">
    <property type="entry name" value="LVIVD"/>
</dbReference>
<evidence type="ECO:0000313" key="1">
    <source>
        <dbReference type="EMBL" id="KKB86096.1"/>
    </source>
</evidence>
<evidence type="ECO:0000313" key="2">
    <source>
        <dbReference type="EMBL" id="SHF85002.1"/>
    </source>
</evidence>
<dbReference type="OrthoDB" id="8375at2"/>
<dbReference type="RefSeq" id="WP_046134050.1">
    <property type="nucleotide sequence ID" value="NZ_FQVC01000015.1"/>
</dbReference>
<gene>
    <name evidence="2" type="ORF">SAMN02745223_03711</name>
    <name evidence="1" type="ORF">VW29_04230</name>
</gene>
<dbReference type="Gene3D" id="2.130.10.10">
    <property type="entry name" value="YVTN repeat-like/Quinoprotein amine dehydrogenase"/>
    <property type="match status" value="1"/>
</dbReference>
<organism evidence="1 3">
    <name type="scientific">Devosia limi DSM 17137</name>
    <dbReference type="NCBI Taxonomy" id="1121477"/>
    <lineage>
        <taxon>Bacteria</taxon>
        <taxon>Pseudomonadati</taxon>
        <taxon>Pseudomonadota</taxon>
        <taxon>Alphaproteobacteria</taxon>
        <taxon>Hyphomicrobiales</taxon>
        <taxon>Devosiaceae</taxon>
        <taxon>Devosia</taxon>
    </lineage>
</organism>
<dbReference type="PATRIC" id="fig|1121477.3.peg.1916"/>
<name>A0A0F5LUZ7_9HYPH</name>
<dbReference type="SUPFAM" id="SSF50998">
    <property type="entry name" value="Quinoprotein alcohol dehydrogenase-like"/>
    <property type="match status" value="1"/>
</dbReference>
<dbReference type="AlphaFoldDB" id="A0A0F5LUZ7"/>
<dbReference type="Proteomes" id="UP000184533">
    <property type="component" value="Unassembled WGS sequence"/>
</dbReference>
<dbReference type="SUPFAM" id="SSF101908">
    <property type="entry name" value="Putative isomerase YbhE"/>
    <property type="match status" value="1"/>
</dbReference>
<reference evidence="1 3" key="1">
    <citation type="submission" date="2015-03" db="EMBL/GenBank/DDBJ databases">
        <authorList>
            <person name="Hassan Y.I."/>
            <person name="Lepp D."/>
            <person name="Zhou T."/>
        </authorList>
    </citation>
    <scope>NUCLEOTIDE SEQUENCE [LARGE SCALE GENOMIC DNA]</scope>
    <source>
        <strain evidence="1 3">DSM 17137</strain>
    </source>
</reference>
<dbReference type="Pfam" id="PF08309">
    <property type="entry name" value="LVIVD"/>
    <property type="match status" value="2"/>
</dbReference>
<evidence type="ECO:0000313" key="3">
    <source>
        <dbReference type="Proteomes" id="UP000033608"/>
    </source>
</evidence>
<dbReference type="EMBL" id="FQVC01000015">
    <property type="protein sequence ID" value="SHF85002.1"/>
    <property type="molecule type" value="Genomic_DNA"/>
</dbReference>
<dbReference type="EMBL" id="LAJF01000041">
    <property type="protein sequence ID" value="KKB86096.1"/>
    <property type="molecule type" value="Genomic_DNA"/>
</dbReference>
<protein>
    <submittedName>
        <fullName evidence="2">Uncharacterized conserved protein</fullName>
    </submittedName>
</protein>
<accession>A0A0F5LUZ7</accession>